<reference evidence="5" key="1">
    <citation type="submission" date="2020-05" db="EMBL/GenBank/DDBJ databases">
        <authorList>
            <person name="Chiriac C."/>
            <person name="Salcher M."/>
            <person name="Ghai R."/>
            <person name="Kavagutti S V."/>
        </authorList>
    </citation>
    <scope>NUCLEOTIDE SEQUENCE</scope>
</reference>
<evidence type="ECO:0000256" key="3">
    <source>
        <dbReference type="ARBA" id="ARBA00023163"/>
    </source>
</evidence>
<name>A0A6J6JZE1_9ZZZZ</name>
<keyword evidence="1" id="KW-0805">Transcription regulation</keyword>
<dbReference type="Gene3D" id="1.10.10.10">
    <property type="entry name" value="Winged helix-like DNA-binding domain superfamily/Winged helix DNA-binding domain"/>
    <property type="match status" value="1"/>
</dbReference>
<keyword evidence="2" id="KW-0238">DNA-binding</keyword>
<dbReference type="SUPFAM" id="SSF48008">
    <property type="entry name" value="GntR ligand-binding domain-like"/>
    <property type="match status" value="1"/>
</dbReference>
<dbReference type="InterPro" id="IPR000524">
    <property type="entry name" value="Tscrpt_reg_HTH_GntR"/>
</dbReference>
<proteinExistence type="predicted"/>
<dbReference type="InterPro" id="IPR036388">
    <property type="entry name" value="WH-like_DNA-bd_sf"/>
</dbReference>
<dbReference type="InterPro" id="IPR011711">
    <property type="entry name" value="GntR_C"/>
</dbReference>
<gene>
    <name evidence="5" type="ORF">UFOPK2162_00595</name>
</gene>
<dbReference type="PROSITE" id="PS50949">
    <property type="entry name" value="HTH_GNTR"/>
    <property type="match status" value="1"/>
</dbReference>
<dbReference type="PANTHER" id="PTHR43537:SF24">
    <property type="entry name" value="GLUCONATE OPERON TRANSCRIPTIONAL REPRESSOR"/>
    <property type="match status" value="1"/>
</dbReference>
<dbReference type="AlphaFoldDB" id="A0A6J6JZE1"/>
<keyword evidence="3" id="KW-0804">Transcription</keyword>
<protein>
    <submittedName>
        <fullName evidence="5">Unannotated protein</fullName>
    </submittedName>
</protein>
<dbReference type="EMBL" id="CAEZVZ010000065">
    <property type="protein sequence ID" value="CAB4642891.1"/>
    <property type="molecule type" value="Genomic_DNA"/>
</dbReference>
<organism evidence="5">
    <name type="scientific">freshwater metagenome</name>
    <dbReference type="NCBI Taxonomy" id="449393"/>
    <lineage>
        <taxon>unclassified sequences</taxon>
        <taxon>metagenomes</taxon>
        <taxon>ecological metagenomes</taxon>
    </lineage>
</organism>
<evidence type="ECO:0000256" key="1">
    <source>
        <dbReference type="ARBA" id="ARBA00023015"/>
    </source>
</evidence>
<dbReference type="SMART" id="SM00895">
    <property type="entry name" value="FCD"/>
    <property type="match status" value="1"/>
</dbReference>
<evidence type="ECO:0000313" key="5">
    <source>
        <dbReference type="EMBL" id="CAB4642891.1"/>
    </source>
</evidence>
<evidence type="ECO:0000259" key="4">
    <source>
        <dbReference type="PROSITE" id="PS50949"/>
    </source>
</evidence>
<dbReference type="GO" id="GO:0003677">
    <property type="term" value="F:DNA binding"/>
    <property type="evidence" value="ECO:0007669"/>
    <property type="project" value="UniProtKB-KW"/>
</dbReference>
<feature type="domain" description="HTH gntR-type" evidence="4">
    <location>
        <begin position="18"/>
        <end position="85"/>
    </location>
</feature>
<dbReference type="CDD" id="cd07377">
    <property type="entry name" value="WHTH_GntR"/>
    <property type="match status" value="1"/>
</dbReference>
<dbReference type="Pfam" id="PF07729">
    <property type="entry name" value="FCD"/>
    <property type="match status" value="1"/>
</dbReference>
<dbReference type="SMART" id="SM00345">
    <property type="entry name" value="HTH_GNTR"/>
    <property type="match status" value="1"/>
</dbReference>
<dbReference type="InterPro" id="IPR036390">
    <property type="entry name" value="WH_DNA-bd_sf"/>
</dbReference>
<dbReference type="GO" id="GO:0003700">
    <property type="term" value="F:DNA-binding transcription factor activity"/>
    <property type="evidence" value="ECO:0007669"/>
    <property type="project" value="InterPro"/>
</dbReference>
<dbReference type="SUPFAM" id="SSF46785">
    <property type="entry name" value="Winged helix' DNA-binding domain"/>
    <property type="match status" value="1"/>
</dbReference>
<evidence type="ECO:0000256" key="2">
    <source>
        <dbReference type="ARBA" id="ARBA00023125"/>
    </source>
</evidence>
<sequence length="256" mass="28413">MATKKAAARPSKRTPRRSVLSDEIYDMIKAMIFDHEIAPGARVNIDALAAQLEVSQTPVREALARLESDGLIEKEPLKGYKATQLLSIKELNDLFQFRLLIEPWAAEQAARVIDNTGKTAIKAEMQSAKTALKFAGDGQFQALTEHDSRFHTLISSISGNQTVADFYERTHCHLHLFRLFMANKLHLIDGESRAAFVQDLFEQYYQSGSGQLAIKEHDAIAKAILDQNPKAAKAAMHAHIESSLKRFSPSAVAANK</sequence>
<dbReference type="Pfam" id="PF00392">
    <property type="entry name" value="GntR"/>
    <property type="match status" value="1"/>
</dbReference>
<dbReference type="InterPro" id="IPR008920">
    <property type="entry name" value="TF_FadR/GntR_C"/>
</dbReference>
<dbReference type="PANTHER" id="PTHR43537">
    <property type="entry name" value="TRANSCRIPTIONAL REGULATOR, GNTR FAMILY"/>
    <property type="match status" value="1"/>
</dbReference>
<dbReference type="Gene3D" id="1.20.120.530">
    <property type="entry name" value="GntR ligand-binding domain-like"/>
    <property type="match status" value="1"/>
</dbReference>
<accession>A0A6J6JZE1</accession>